<reference evidence="1 2" key="1">
    <citation type="submission" date="2019-08" db="EMBL/GenBank/DDBJ databases">
        <authorList>
            <person name="Chen S.-C."/>
            <person name="Lai M.-C."/>
            <person name="You Y.-T."/>
        </authorList>
    </citation>
    <scope>NUCLEOTIDE SEQUENCE [LARGE SCALE GENOMIC DNA]</scope>
    <source>
        <strain evidence="1 2">P2F9704a</strain>
    </source>
</reference>
<protein>
    <submittedName>
        <fullName evidence="1">AsnC family protein</fullName>
    </submittedName>
</protein>
<sequence length="36" mass="4001">MIAHIQANPEITIQEIAEQCGLTERGFKTQISTIKS</sequence>
<proteinExistence type="predicted"/>
<gene>
    <name evidence="1" type="ORF">FTO68_10565</name>
</gene>
<dbReference type="EMBL" id="VOTZ01000029">
    <property type="protein sequence ID" value="MCQ1539421.1"/>
    <property type="molecule type" value="Genomic_DNA"/>
</dbReference>
<name>A0ABD4TKS7_9EURY</name>
<evidence type="ECO:0000313" key="1">
    <source>
        <dbReference type="EMBL" id="MCQ1539421.1"/>
    </source>
</evidence>
<organism evidence="1 2">
    <name type="scientific">Methanocalculus taiwanensis</name>
    <dbReference type="NCBI Taxonomy" id="106207"/>
    <lineage>
        <taxon>Archaea</taxon>
        <taxon>Methanobacteriati</taxon>
        <taxon>Methanobacteriota</taxon>
        <taxon>Stenosarchaea group</taxon>
        <taxon>Methanomicrobia</taxon>
        <taxon>Methanomicrobiales</taxon>
        <taxon>Methanocalculaceae</taxon>
        <taxon>Methanocalculus</taxon>
    </lineage>
</organism>
<dbReference type="Proteomes" id="UP001524383">
    <property type="component" value="Unassembled WGS sequence"/>
</dbReference>
<accession>A0ABD4TKS7</accession>
<dbReference type="AlphaFoldDB" id="A0ABD4TKS7"/>
<dbReference type="Pfam" id="PF13412">
    <property type="entry name" value="HTH_24"/>
    <property type="match status" value="1"/>
</dbReference>
<keyword evidence="2" id="KW-1185">Reference proteome</keyword>
<comment type="caution">
    <text evidence="1">The sequence shown here is derived from an EMBL/GenBank/DDBJ whole genome shotgun (WGS) entry which is preliminary data.</text>
</comment>
<evidence type="ECO:0000313" key="2">
    <source>
        <dbReference type="Proteomes" id="UP001524383"/>
    </source>
</evidence>